<dbReference type="InterPro" id="IPR003018">
    <property type="entry name" value="GAF"/>
</dbReference>
<dbReference type="FunFam" id="3.30.70.270:FF:000001">
    <property type="entry name" value="Diguanylate cyclase domain protein"/>
    <property type="match status" value="1"/>
</dbReference>
<sequence length="331" mass="36164">MLHAITNDEPGRIAALRRYEILDTPMEGAFDKVTNLVRALFSVPISAVSLIDQERQWFKSIAGLDVSETPRSAAFCDHAIRQDDPLVIPDTKDDVRFRYNPLVTGDPGIRSYAGVPLRTPDGYNIGSLCAIDTRARDFPAEQMEIMKGLAAIVVEQMELRMLAERDHLSGAMTRRAFVAEIDKRIALFVRHQRPAALILLDIDHFKAINDCHGHPVGDRVIEAVAHCCAGLSRPSDSLGRIGGEEFGLLLPETSETEALAAAHRFCAAIEALDIPHDPPLRVTASFGVAAIGPGRMTSQDWLTAADTALYDAKRSGRNRAVLAPIEAIRAA</sequence>
<dbReference type="PANTHER" id="PTHR43102">
    <property type="entry name" value="SLR1143 PROTEIN"/>
    <property type="match status" value="1"/>
</dbReference>
<evidence type="ECO:0000259" key="1">
    <source>
        <dbReference type="PROSITE" id="PS50887"/>
    </source>
</evidence>
<dbReference type="CDD" id="cd01949">
    <property type="entry name" value="GGDEF"/>
    <property type="match status" value="1"/>
</dbReference>
<dbReference type="Gene3D" id="3.30.450.40">
    <property type="match status" value="1"/>
</dbReference>
<dbReference type="InterPro" id="IPR000160">
    <property type="entry name" value="GGDEF_dom"/>
</dbReference>
<dbReference type="Pfam" id="PF00990">
    <property type="entry name" value="GGDEF"/>
    <property type="match status" value="1"/>
</dbReference>
<dbReference type="PROSITE" id="PS50887">
    <property type="entry name" value="GGDEF"/>
    <property type="match status" value="1"/>
</dbReference>
<dbReference type="SMART" id="SM00267">
    <property type="entry name" value="GGDEF"/>
    <property type="match status" value="1"/>
</dbReference>
<gene>
    <name evidence="2" type="ORF">V473_00930</name>
</gene>
<dbReference type="STRING" id="1420583.V473_00930"/>
<comment type="caution">
    <text evidence="2">The sequence shown here is derived from an EMBL/GenBank/DDBJ whole genome shotgun (WGS) entry which is preliminary data.</text>
</comment>
<dbReference type="SUPFAM" id="SSF55781">
    <property type="entry name" value="GAF domain-like"/>
    <property type="match status" value="1"/>
</dbReference>
<reference evidence="2 3" key="1">
    <citation type="journal article" date="2015" name="G3 (Bethesda)">
        <title>Insights into Ongoing Evolution of the Hexachlorocyclohexane Catabolic Pathway from Comparative Genomics of Ten Sphingomonadaceae Strains.</title>
        <authorList>
            <person name="Pearce S.L."/>
            <person name="Oakeshott J.G."/>
            <person name="Pandey G."/>
        </authorList>
    </citation>
    <scope>NUCLEOTIDE SEQUENCE [LARGE SCALE GENOMIC DNA]</scope>
    <source>
        <strain evidence="2 3">LL01</strain>
    </source>
</reference>
<dbReference type="InterPro" id="IPR043128">
    <property type="entry name" value="Rev_trsase/Diguanyl_cyclase"/>
</dbReference>
<feature type="domain" description="GGDEF" evidence="1">
    <location>
        <begin position="193"/>
        <end position="325"/>
    </location>
</feature>
<dbReference type="Proteomes" id="UP000052232">
    <property type="component" value="Unassembled WGS sequence"/>
</dbReference>
<dbReference type="RefSeq" id="WP_066599375.1">
    <property type="nucleotide sequence ID" value="NZ_KQ130434.1"/>
</dbReference>
<dbReference type="PANTHER" id="PTHR43102:SF2">
    <property type="entry name" value="GAF DOMAIN-CONTAINING PROTEIN"/>
    <property type="match status" value="1"/>
</dbReference>
<dbReference type="SUPFAM" id="SSF55073">
    <property type="entry name" value="Nucleotide cyclase"/>
    <property type="match status" value="1"/>
</dbReference>
<dbReference type="InterPro" id="IPR029016">
    <property type="entry name" value="GAF-like_dom_sf"/>
</dbReference>
<dbReference type="SMART" id="SM00065">
    <property type="entry name" value="GAF"/>
    <property type="match status" value="1"/>
</dbReference>
<dbReference type="Pfam" id="PF01590">
    <property type="entry name" value="GAF"/>
    <property type="match status" value="1"/>
</dbReference>
<dbReference type="EMBL" id="JACT01000001">
    <property type="protein sequence ID" value="KMS56857.1"/>
    <property type="molecule type" value="Genomic_DNA"/>
</dbReference>
<name>A0A0J7XZ96_9SPHN</name>
<evidence type="ECO:0000313" key="2">
    <source>
        <dbReference type="EMBL" id="KMS56857.1"/>
    </source>
</evidence>
<dbReference type="InterPro" id="IPR029787">
    <property type="entry name" value="Nucleotide_cyclase"/>
</dbReference>
<dbReference type="GO" id="GO:0003824">
    <property type="term" value="F:catalytic activity"/>
    <property type="evidence" value="ECO:0007669"/>
    <property type="project" value="UniProtKB-ARBA"/>
</dbReference>
<dbReference type="PATRIC" id="fig|1420583.3.peg.178"/>
<proteinExistence type="predicted"/>
<dbReference type="Gene3D" id="3.30.70.270">
    <property type="match status" value="1"/>
</dbReference>
<keyword evidence="3" id="KW-1185">Reference proteome</keyword>
<evidence type="ECO:0000313" key="3">
    <source>
        <dbReference type="Proteomes" id="UP000052232"/>
    </source>
</evidence>
<accession>A0A0J7XZ96</accession>
<dbReference type="AlphaFoldDB" id="A0A0J7XZ96"/>
<organism evidence="2 3">
    <name type="scientific">Sphingobium cupriresistens LL01</name>
    <dbReference type="NCBI Taxonomy" id="1420583"/>
    <lineage>
        <taxon>Bacteria</taxon>
        <taxon>Pseudomonadati</taxon>
        <taxon>Pseudomonadota</taxon>
        <taxon>Alphaproteobacteria</taxon>
        <taxon>Sphingomonadales</taxon>
        <taxon>Sphingomonadaceae</taxon>
        <taxon>Sphingobium</taxon>
    </lineage>
</organism>
<dbReference type="NCBIfam" id="TIGR00254">
    <property type="entry name" value="GGDEF"/>
    <property type="match status" value="1"/>
</dbReference>
<protein>
    <submittedName>
        <fullName evidence="2">Diguanylate cyclase</fullName>
    </submittedName>
</protein>